<dbReference type="SUPFAM" id="SSF49785">
    <property type="entry name" value="Galactose-binding domain-like"/>
    <property type="match status" value="2"/>
</dbReference>
<accession>A0A2U1B7T6</accession>
<dbReference type="SUPFAM" id="SSF49303">
    <property type="entry name" value="beta-Galactosidase/glucuronidase domain"/>
    <property type="match status" value="1"/>
</dbReference>
<dbReference type="InterPro" id="IPR051913">
    <property type="entry name" value="GH2_Domain-Containing"/>
</dbReference>
<dbReference type="SUPFAM" id="SSF51445">
    <property type="entry name" value="(Trans)glycosidases"/>
    <property type="match status" value="1"/>
</dbReference>
<dbReference type="InterPro" id="IPR013783">
    <property type="entry name" value="Ig-like_fold"/>
</dbReference>
<evidence type="ECO:0000313" key="4">
    <source>
        <dbReference type="EMBL" id="PVY44745.1"/>
    </source>
</evidence>
<proteinExistence type="predicted"/>
<keyword evidence="5" id="KW-1185">Reference proteome</keyword>
<comment type="caution">
    <text evidence="4">The sequence shown here is derived from an EMBL/GenBank/DDBJ whole genome shotgun (WGS) entry which is preliminary data.</text>
</comment>
<dbReference type="GO" id="GO:0016798">
    <property type="term" value="F:hydrolase activity, acting on glycosyl bonds"/>
    <property type="evidence" value="ECO:0007669"/>
    <property type="project" value="UniProtKB-KW"/>
</dbReference>
<dbReference type="EMBL" id="QEKH01000005">
    <property type="protein sequence ID" value="PVY44745.1"/>
    <property type="molecule type" value="Genomic_DNA"/>
</dbReference>
<evidence type="ECO:0000256" key="3">
    <source>
        <dbReference type="SAM" id="SignalP"/>
    </source>
</evidence>
<evidence type="ECO:0000313" key="5">
    <source>
        <dbReference type="Proteomes" id="UP000245959"/>
    </source>
</evidence>
<sequence>MKPFLFLSMLFLTAAAFAAENLACSLDGGGRPRWWNGAGDTRITAPGGSLTIAIDGPGHASLRIPVKPEWKFLKLTASIRTVNLVPGGQSWQNGRLAMRFFNAKNEAVGPWPEVFGFSGNTSGRKCARLYPIPEGAAYLAFTPSNFGKSGLVEFSEIRVEAVTDPAALDKDADPPGGAAEAALWSLDDAARDVNRHRETVSLNGLWRFFPAAGAKIPVKESGWGWFKVPGIWPGRTGWLAAESSQKIHLSPLAPPFDPARLNTAWYRRSLHIPGTWKERRIELEITMLQTCAQVFVDGRPAGEFYYPGGRLDLTGVLTPGRTHELALRVSAVPDESAKQVFMAPGRLIDATRELNCRGITGDVFLHAFPKAGHLTDAHLIPLLRDRKLAVDAGLAGVKPGRYFLEAEIRDGDQRETVFRSAEFSVSAADPAFRRVRFETGWVAPKLWDTDAPQNLYFADIRLKAASGETVDQLFAQEFGYREFRVEGRNFLLNGSPIHLRSLVNNTIRQGAEMCCAARQKNLAERARDAGFNHLIGYDYDFAPGTVGYIDAFYREASRAGVLTSLTMPHAKDFRWKLDDPAEAERYRVYAESLIRRFQNLSGVVLYAMNHNATGYFGDQNPRKLDGVYSPDERMKTEDPRRRDLQRRQALLAAGIVRGIDPTRPVYHHESGNLGEVSSLNCYLNWVPRQERSDWFEEWERHGTKPLMLVEWGMPHTASWSSFRGPAFIWSSPAVQCVWLNEFNAAHLGEEAYRIDAAKITLYRLEEELCRGNRPVLYSRLHRMGNSLDPDKVRAWMTADNFRAMRARGLSGLLPWDQSLLWSHRAKGNFPALDPLADLKRPGIVPDYFGSNGGQMIESFDRFVPSGTGAAALPALRELTGWIAGRSGDFTEKGHNFRPGETVCKQLLVLNDTRRPQSVECRWKLPALNLAGSATLNPAPGTRAEAPVEFTIPEGTPAGELELLAEFRFADGSGITDRLALHVIPKRAELPRSRVGLYDPAGRSAPLLAELGVAARIVRTQADLAGVELLVIGREGLKEFPLRLSGALRGGLRVLVLEQDYPELARLGFRANIHGLREVFALDGSAVLRDWRGAATLVPPVLETPELETADPTWNWNGFENTRAWRAGHRGTVNSVLLEKPSVGDFLPLYHGGFDLQYAPVLEWNKQVIFCQLDLSGRTESDPEAAELLRSLLLRLDRSRPIPPLATYYAGDPRGAKLLEQLGICFVPAPAPLPDAGVLVLGPGAKPEGVAAAVERGLAVLAVGLNHEELERHFPGRFNAAQGKFFSDYVEGLSRMPEFAGISNAELHWRTELPMAAFDAASPGGRALSLYRSGKGKAVAVQIAPWMFDEKEQAFRTTRRRTQFLISRLLHNLGAEPKADGFELLDGSAANGGILPLRAGWTGRADPEARGWKLGWFRPGFQPDSGWNPVRVPGNFEDQFEELKEYDGLFWYRLTFDLPEEPRPDRDYLLRLGVIDDESWVWINGRFLGELSEKTNPVDHWSLDRSYPVGGRDLKRRGNVLTVLCNDLRMKGGMLGKPELRSAPAYPLYADTPQAVDDPYRYYRW</sequence>
<keyword evidence="3" id="KW-0732">Signal</keyword>
<keyword evidence="1" id="KW-0378">Hydrolase</keyword>
<dbReference type="GeneID" id="78294393"/>
<dbReference type="InterPro" id="IPR017853">
    <property type="entry name" value="GH"/>
</dbReference>
<organism evidence="4 5">
    <name type="scientific">Victivallis vadensis</name>
    <dbReference type="NCBI Taxonomy" id="172901"/>
    <lineage>
        <taxon>Bacteria</taxon>
        <taxon>Pseudomonadati</taxon>
        <taxon>Lentisphaerota</taxon>
        <taxon>Lentisphaeria</taxon>
        <taxon>Victivallales</taxon>
        <taxon>Victivallaceae</taxon>
        <taxon>Victivallis</taxon>
    </lineage>
</organism>
<dbReference type="PANTHER" id="PTHR42732">
    <property type="entry name" value="BETA-GALACTOSIDASE"/>
    <property type="match status" value="1"/>
</dbReference>
<evidence type="ECO:0008006" key="6">
    <source>
        <dbReference type="Google" id="ProtNLM"/>
    </source>
</evidence>
<dbReference type="InterPro" id="IPR036156">
    <property type="entry name" value="Beta-gal/glucu_dom_sf"/>
</dbReference>
<dbReference type="RefSeq" id="WP_116883070.1">
    <property type="nucleotide sequence ID" value="NZ_CABMMC010000083.1"/>
</dbReference>
<reference evidence="4 5" key="1">
    <citation type="submission" date="2018-04" db="EMBL/GenBank/DDBJ databases">
        <title>Genomic Encyclopedia of Type Strains, Phase IV (KMG-IV): sequencing the most valuable type-strain genomes for metagenomic binning, comparative biology and taxonomic classification.</title>
        <authorList>
            <person name="Goeker M."/>
        </authorList>
    </citation>
    <scope>NUCLEOTIDE SEQUENCE [LARGE SCALE GENOMIC DNA]</scope>
    <source>
        <strain evidence="4 5">DSM 14823</strain>
    </source>
</reference>
<evidence type="ECO:0000256" key="2">
    <source>
        <dbReference type="ARBA" id="ARBA00023295"/>
    </source>
</evidence>
<dbReference type="InterPro" id="IPR008979">
    <property type="entry name" value="Galactose-bd-like_sf"/>
</dbReference>
<dbReference type="Gene3D" id="3.20.20.80">
    <property type="entry name" value="Glycosidases"/>
    <property type="match status" value="1"/>
</dbReference>
<feature type="chain" id="PRO_5015732256" description="Glycosyl hydrolase family 2" evidence="3">
    <location>
        <begin position="19"/>
        <end position="1564"/>
    </location>
</feature>
<dbReference type="Gene3D" id="2.60.120.260">
    <property type="entry name" value="Galactose-binding domain-like"/>
    <property type="match status" value="2"/>
</dbReference>
<feature type="signal peptide" evidence="3">
    <location>
        <begin position="1"/>
        <end position="18"/>
    </location>
</feature>
<dbReference type="OrthoDB" id="9801077at2"/>
<dbReference type="PANTHER" id="PTHR42732:SF1">
    <property type="entry name" value="BETA-MANNOSIDASE"/>
    <property type="match status" value="1"/>
</dbReference>
<evidence type="ECO:0000256" key="1">
    <source>
        <dbReference type="ARBA" id="ARBA00022801"/>
    </source>
</evidence>
<dbReference type="Proteomes" id="UP000245959">
    <property type="component" value="Unassembled WGS sequence"/>
</dbReference>
<name>A0A2U1B7T6_9BACT</name>
<keyword evidence="2" id="KW-0326">Glycosidase</keyword>
<protein>
    <recommendedName>
        <fullName evidence="6">Glycosyl hydrolase family 2</fullName>
    </recommendedName>
</protein>
<gene>
    <name evidence="4" type="ORF">C8D82_10574</name>
</gene>
<dbReference type="Gene3D" id="2.60.40.10">
    <property type="entry name" value="Immunoglobulins"/>
    <property type="match status" value="1"/>
</dbReference>